<accession>A0A5B7FB60</accession>
<gene>
    <name evidence="2" type="ORF">E2C01_036365</name>
</gene>
<name>A0A5B7FB60_PORTR</name>
<organism evidence="2 3">
    <name type="scientific">Portunus trituberculatus</name>
    <name type="common">Swimming crab</name>
    <name type="synonym">Neptunus trituberculatus</name>
    <dbReference type="NCBI Taxonomy" id="210409"/>
    <lineage>
        <taxon>Eukaryota</taxon>
        <taxon>Metazoa</taxon>
        <taxon>Ecdysozoa</taxon>
        <taxon>Arthropoda</taxon>
        <taxon>Crustacea</taxon>
        <taxon>Multicrustacea</taxon>
        <taxon>Malacostraca</taxon>
        <taxon>Eumalacostraca</taxon>
        <taxon>Eucarida</taxon>
        <taxon>Decapoda</taxon>
        <taxon>Pleocyemata</taxon>
        <taxon>Brachyura</taxon>
        <taxon>Eubrachyura</taxon>
        <taxon>Portunoidea</taxon>
        <taxon>Portunidae</taxon>
        <taxon>Portuninae</taxon>
        <taxon>Portunus</taxon>
    </lineage>
</organism>
<feature type="compositionally biased region" description="Polar residues" evidence="1">
    <location>
        <begin position="366"/>
        <end position="375"/>
    </location>
</feature>
<feature type="compositionally biased region" description="Low complexity" evidence="1">
    <location>
        <begin position="244"/>
        <end position="262"/>
    </location>
</feature>
<feature type="region of interest" description="Disordered" evidence="1">
    <location>
        <begin position="1"/>
        <end position="142"/>
    </location>
</feature>
<sequence>MADSSTVEEVNGSFEQSGRPENAASSEWESRDGESIGMDCMGTSCAAPQVVVEPSTPSPPATVTAPPRPSPCLSHNPAPEADLPPSYDSLLVTSRRPSQRRSLSGPPPSYASTYRMERKTSGSAGEPGGDAEVSPARRTRKKPCVTLNIEEAFGASRDPWCSLGTLRDPSPAPSLQQQEGEVNQFRSSGGKNVFFYVQDETEEASAARGCDNLGFVPDEKDEGQTEGLTAASDAKPTTSHAHAPEPVTAPTVTKTPATPTPTRRSSNPECLAVPREEMIRSQSFGTELDEAVARPTLRKRSTSRGRPDTSPLDSLAESANREASLTLVSDERTQRHAAHHLQTAGDGVSPSLLRKIFSSPFLGLSRTPSTKSCRSTRGGEDYGKHRSGGQHARPPQGPPSVREDHHRHYMVQHHLYRNSRRNVQEKLHRQLSECDCHHHHHHHLHGRHHPAHHDSADHHHHHHHRGYHHHRSQSTRSSARPRHEQLRRHNTYGHEHYLKFRHDLEERQEADSLEASAGQEEEEEEGEEEHSAVRRVSHYRQEEKGLTDVERYVCVCVGVNTQVGGGQCDSPFKGLSRPTNQDKA</sequence>
<evidence type="ECO:0000256" key="1">
    <source>
        <dbReference type="SAM" id="MobiDB-lite"/>
    </source>
</evidence>
<evidence type="ECO:0000313" key="2">
    <source>
        <dbReference type="EMBL" id="MPC42735.1"/>
    </source>
</evidence>
<dbReference type="EMBL" id="VSRR010005552">
    <property type="protein sequence ID" value="MPC42735.1"/>
    <property type="molecule type" value="Genomic_DNA"/>
</dbReference>
<feature type="compositionally biased region" description="Polar residues" evidence="1">
    <location>
        <begin position="173"/>
        <end position="186"/>
    </location>
</feature>
<evidence type="ECO:0000313" key="3">
    <source>
        <dbReference type="Proteomes" id="UP000324222"/>
    </source>
</evidence>
<proteinExistence type="predicted"/>
<feature type="region of interest" description="Disordered" evidence="1">
    <location>
        <begin position="440"/>
        <end position="495"/>
    </location>
</feature>
<feature type="compositionally biased region" description="Polar residues" evidence="1">
    <location>
        <begin position="91"/>
        <end position="102"/>
    </location>
</feature>
<feature type="compositionally biased region" description="Polar residues" evidence="1">
    <location>
        <begin position="1"/>
        <end position="16"/>
    </location>
</feature>
<keyword evidence="3" id="KW-1185">Reference proteome</keyword>
<feature type="compositionally biased region" description="Acidic residues" evidence="1">
    <location>
        <begin position="519"/>
        <end position="528"/>
    </location>
</feature>
<reference evidence="2 3" key="1">
    <citation type="submission" date="2019-05" db="EMBL/GenBank/DDBJ databases">
        <title>Another draft genome of Portunus trituberculatus and its Hox gene families provides insights of decapod evolution.</title>
        <authorList>
            <person name="Jeong J.-H."/>
            <person name="Song I."/>
            <person name="Kim S."/>
            <person name="Choi T."/>
            <person name="Kim D."/>
            <person name="Ryu S."/>
            <person name="Kim W."/>
        </authorList>
    </citation>
    <scope>NUCLEOTIDE SEQUENCE [LARGE SCALE GENOMIC DNA]</scope>
    <source>
        <tissue evidence="2">Muscle</tissue>
    </source>
</reference>
<protein>
    <submittedName>
        <fullName evidence="2">Uncharacterized protein</fullName>
    </submittedName>
</protein>
<dbReference type="Proteomes" id="UP000324222">
    <property type="component" value="Unassembled WGS sequence"/>
</dbReference>
<feature type="compositionally biased region" description="Basic residues" evidence="1">
    <location>
        <begin position="458"/>
        <end position="473"/>
    </location>
</feature>
<feature type="compositionally biased region" description="Basic residues" evidence="1">
    <location>
        <begin position="440"/>
        <end position="451"/>
    </location>
</feature>
<comment type="caution">
    <text evidence="2">The sequence shown here is derived from an EMBL/GenBank/DDBJ whole genome shotgun (WGS) entry which is preliminary data.</text>
</comment>
<feature type="region of interest" description="Disordered" evidence="1">
    <location>
        <begin position="158"/>
        <end position="186"/>
    </location>
</feature>
<feature type="region of interest" description="Disordered" evidence="1">
    <location>
        <begin position="364"/>
        <end position="403"/>
    </location>
</feature>
<feature type="region of interest" description="Disordered" evidence="1">
    <location>
        <begin position="208"/>
        <end position="321"/>
    </location>
</feature>
<feature type="compositionally biased region" description="Pro residues" evidence="1">
    <location>
        <begin position="56"/>
        <end position="70"/>
    </location>
</feature>
<feature type="region of interest" description="Disordered" evidence="1">
    <location>
        <begin position="508"/>
        <end position="540"/>
    </location>
</feature>
<dbReference type="AlphaFoldDB" id="A0A5B7FB60"/>